<comment type="subcellular location">
    <subcellularLocation>
        <location evidence="9 10">Peroxisome membrane</location>
    </subcellularLocation>
</comment>
<dbReference type="InterPro" id="IPR025655">
    <property type="entry name" value="PEX14"/>
</dbReference>
<dbReference type="AlphaFoldDB" id="A0A507DDV0"/>
<feature type="domain" description="Peroxisome membrane anchor protein Pex14p N-terminal" evidence="13">
    <location>
        <begin position="161"/>
        <end position="205"/>
    </location>
</feature>
<dbReference type="PANTHER" id="PTHR23058">
    <property type="entry name" value="PEROXISOMAL MEMBRANE PROTEIN PEX14"/>
    <property type="match status" value="1"/>
</dbReference>
<evidence type="ECO:0000256" key="12">
    <source>
        <dbReference type="SAM" id="Phobius"/>
    </source>
</evidence>
<evidence type="ECO:0000256" key="3">
    <source>
        <dbReference type="ARBA" id="ARBA00022927"/>
    </source>
</evidence>
<dbReference type="InterPro" id="IPR036388">
    <property type="entry name" value="WH-like_DNA-bd_sf"/>
</dbReference>
<proteinExistence type="inferred from homology"/>
<dbReference type="OrthoDB" id="441517at2759"/>
<feature type="region of interest" description="Disordered" evidence="11">
    <location>
        <begin position="526"/>
        <end position="585"/>
    </location>
</feature>
<feature type="compositionally biased region" description="Polar residues" evidence="11">
    <location>
        <begin position="571"/>
        <end position="585"/>
    </location>
</feature>
<dbReference type="VEuPathDB" id="FungiDB:SeMB42_g02978"/>
<feature type="compositionally biased region" description="Low complexity" evidence="11">
    <location>
        <begin position="37"/>
        <end position="71"/>
    </location>
</feature>
<keyword evidence="12" id="KW-1133">Transmembrane helix</keyword>
<dbReference type="Pfam" id="PF04695">
    <property type="entry name" value="Pex14_N"/>
    <property type="match status" value="1"/>
</dbReference>
<sequence>MPDDDGQRPPNDSGTRASPADAELPSEDATNAPASQEPTSTLSVESPSSTVTPETSPSDGSYSSSANDSGNVPAPESSSSIGTAPFGPMTPERRKAIREELLRKQREAAARSATFIANVHTTSDPSLSATAPPGTVTSSLPETLPPSSSVAADAAPPATLREDFIQSATDFLSSPTVKPSPLSRQMEFLRKKGLTSEEISVAMTRAGVEGTVDGVASDSAATSLRGIVSKQPATTEPPAAPPQLAAQHQPHPAYSQQLLQPYYPQLASMYPGQPPYGAPYVSARLSSVMPKPNSIINLFKGPDGWKNVVLAIIFGGGMVTAILVAVKNYISASLKAFQARYVKYLDHRQQQLINYLQRVTGLLELFSLPPPPTVTDDETEDTITMSKSTLPSVLKSSISTLDEKLRQLTATAQVYKSKLASQFEPPLADSTVGEEPISDLKQLKKLAMETNHIVTQETYMNNSYPYNNYCATAASDSSTAQGRLVAKISDVKADIRSLKGMLLNRRNFPMPSSSYNSCSSSFATATNNGGETTGSVNPRSAVPSLPTSTQVNGLGSDGSHDATSHVGANRSGMNEVTPETTEADV</sequence>
<dbReference type="Proteomes" id="UP000317494">
    <property type="component" value="Unassembled WGS sequence"/>
</dbReference>
<keyword evidence="16" id="KW-1185">Reference proteome</keyword>
<feature type="compositionally biased region" description="Basic and acidic residues" evidence="11">
    <location>
        <begin position="91"/>
        <end position="108"/>
    </location>
</feature>
<comment type="similarity">
    <text evidence="1 10">Belongs to the peroxin-14 family.</text>
</comment>
<evidence type="ECO:0000256" key="8">
    <source>
        <dbReference type="ARBA" id="ARBA00029691"/>
    </source>
</evidence>
<feature type="region of interest" description="Disordered" evidence="11">
    <location>
        <begin position="123"/>
        <end position="153"/>
    </location>
</feature>
<evidence type="ECO:0000313" key="15">
    <source>
        <dbReference type="EMBL" id="TPX49040.1"/>
    </source>
</evidence>
<feature type="region of interest" description="Disordered" evidence="11">
    <location>
        <begin position="1"/>
        <end position="108"/>
    </location>
</feature>
<dbReference type="Gene3D" id="1.10.10.10">
    <property type="entry name" value="Winged helix-like DNA-binding domain superfamily/Winged helix DNA-binding domain"/>
    <property type="match status" value="1"/>
</dbReference>
<keyword evidence="6 10" id="KW-0576">Peroxisome</keyword>
<dbReference type="STRING" id="286115.A0A507DDV0"/>
<evidence type="ECO:0000256" key="10">
    <source>
        <dbReference type="RuleBase" id="RU367032"/>
    </source>
</evidence>
<dbReference type="GO" id="GO:0016560">
    <property type="term" value="P:protein import into peroxisome matrix, docking"/>
    <property type="evidence" value="ECO:0007669"/>
    <property type="project" value="UniProtKB-UniRule"/>
</dbReference>
<dbReference type="InterPro" id="IPR006785">
    <property type="entry name" value="Pex14_N"/>
</dbReference>
<dbReference type="GO" id="GO:0005778">
    <property type="term" value="C:peroxisomal membrane"/>
    <property type="evidence" value="ECO:0007669"/>
    <property type="project" value="UniProtKB-SubCell"/>
</dbReference>
<accession>A0A507DDV0</accession>
<organism evidence="15 17">
    <name type="scientific">Synchytrium endobioticum</name>
    <dbReference type="NCBI Taxonomy" id="286115"/>
    <lineage>
        <taxon>Eukaryota</taxon>
        <taxon>Fungi</taxon>
        <taxon>Fungi incertae sedis</taxon>
        <taxon>Chytridiomycota</taxon>
        <taxon>Chytridiomycota incertae sedis</taxon>
        <taxon>Chytridiomycetes</taxon>
        <taxon>Synchytriales</taxon>
        <taxon>Synchytriaceae</taxon>
        <taxon>Synchytrium</taxon>
    </lineage>
</organism>
<keyword evidence="3 10" id="KW-0653">Protein transport</keyword>
<evidence type="ECO:0000256" key="2">
    <source>
        <dbReference type="ARBA" id="ARBA00022448"/>
    </source>
</evidence>
<evidence type="ECO:0000256" key="6">
    <source>
        <dbReference type="ARBA" id="ARBA00023140"/>
    </source>
</evidence>
<evidence type="ECO:0000256" key="11">
    <source>
        <dbReference type="SAM" id="MobiDB-lite"/>
    </source>
</evidence>
<evidence type="ECO:0000259" key="13">
    <source>
        <dbReference type="Pfam" id="PF04695"/>
    </source>
</evidence>
<keyword evidence="12" id="KW-0812">Transmembrane</keyword>
<evidence type="ECO:0000313" key="17">
    <source>
        <dbReference type="Proteomes" id="UP000320475"/>
    </source>
</evidence>
<evidence type="ECO:0000313" key="16">
    <source>
        <dbReference type="Proteomes" id="UP000317494"/>
    </source>
</evidence>
<feature type="region of interest" description="Disordered" evidence="11">
    <location>
        <begin position="231"/>
        <end position="251"/>
    </location>
</feature>
<keyword evidence="4" id="KW-0811">Translocation</keyword>
<feature type="transmembrane region" description="Helical" evidence="12">
    <location>
        <begin position="308"/>
        <end position="330"/>
    </location>
</feature>
<dbReference type="Proteomes" id="UP000320475">
    <property type="component" value="Unassembled WGS sequence"/>
</dbReference>
<dbReference type="GO" id="GO:0005102">
    <property type="term" value="F:signaling receptor binding"/>
    <property type="evidence" value="ECO:0007669"/>
    <property type="project" value="TreeGrafter"/>
</dbReference>
<reference evidence="16 17" key="1">
    <citation type="journal article" date="2019" name="Sci. Rep.">
        <title>Comparative genomics of chytrid fungi reveal insights into the obligate biotrophic and pathogenic lifestyle of Synchytrium endobioticum.</title>
        <authorList>
            <person name="van de Vossenberg B.T.L.H."/>
            <person name="Warris S."/>
            <person name="Nguyen H.D.T."/>
            <person name="van Gent-Pelzer M.P.E."/>
            <person name="Joly D.L."/>
            <person name="van de Geest H.C."/>
            <person name="Bonants P.J.M."/>
            <person name="Smith D.S."/>
            <person name="Levesque C.A."/>
            <person name="van der Lee T.A.J."/>
        </authorList>
    </citation>
    <scope>NUCLEOTIDE SEQUENCE [LARGE SCALE GENOMIC DNA]</scope>
    <source>
        <strain evidence="15 17">LEV6574</strain>
        <strain evidence="14 16">MB42</strain>
    </source>
</reference>
<evidence type="ECO:0000256" key="7">
    <source>
        <dbReference type="ARBA" id="ARBA00029502"/>
    </source>
</evidence>
<comment type="function">
    <text evidence="10">Component of the PEX13-PEX14 docking complex, a translocon channel that specifically mediates the import of peroxisomal cargo proteins bound to PEX5 receptor. The PEX13-PEX14 docking complex forms a large import pore which can be opened to a diameter of about 9 nm. Mechanistically, PEX5 receptor along with cargo proteins associates with the PEX14 subunit of the PEX13-PEX14 docking complex in the cytosol, leading to the insertion of the receptor into the organelle membrane with the concomitant translocation of the cargo into the peroxisome matrix.</text>
</comment>
<evidence type="ECO:0000256" key="5">
    <source>
        <dbReference type="ARBA" id="ARBA00023136"/>
    </source>
</evidence>
<evidence type="ECO:0000313" key="14">
    <source>
        <dbReference type="EMBL" id="TPX48482.1"/>
    </source>
</evidence>
<dbReference type="EMBL" id="QEAM01000041">
    <property type="protein sequence ID" value="TPX49040.1"/>
    <property type="molecule type" value="Genomic_DNA"/>
</dbReference>
<evidence type="ECO:0000256" key="1">
    <source>
        <dbReference type="ARBA" id="ARBA00005443"/>
    </source>
</evidence>
<evidence type="ECO:0000256" key="4">
    <source>
        <dbReference type="ARBA" id="ARBA00023010"/>
    </source>
</evidence>
<name>A0A507DDV0_9FUNG</name>
<comment type="caution">
    <text evidence="15">The sequence shown here is derived from an EMBL/GenBank/DDBJ whole genome shotgun (WGS) entry which is preliminary data.</text>
</comment>
<keyword evidence="2 10" id="KW-0813">Transport</keyword>
<protein>
    <recommendedName>
        <fullName evidence="7 10">Peroxisomal membrane protein PEX14</fullName>
    </recommendedName>
    <alternativeName>
        <fullName evidence="8 10">Peroxin-14</fullName>
    </alternativeName>
</protein>
<dbReference type="EMBL" id="QEAN01000099">
    <property type="protein sequence ID" value="TPX48482.1"/>
    <property type="molecule type" value="Genomic_DNA"/>
</dbReference>
<gene>
    <name evidence="15" type="ORF">SeLEV6574_g01710</name>
    <name evidence="14" type="ORF">SeMB42_g02978</name>
</gene>
<dbReference type="GO" id="GO:1990429">
    <property type="term" value="C:peroxisomal importomer complex"/>
    <property type="evidence" value="ECO:0007669"/>
    <property type="project" value="TreeGrafter"/>
</dbReference>
<evidence type="ECO:0000256" key="9">
    <source>
        <dbReference type="ARBA" id="ARBA00046271"/>
    </source>
</evidence>
<feature type="compositionally biased region" description="Low complexity" evidence="11">
    <location>
        <begin position="135"/>
        <end position="153"/>
    </location>
</feature>
<keyword evidence="5 10" id="KW-0472">Membrane</keyword>
<dbReference type="PANTHER" id="PTHR23058:SF0">
    <property type="entry name" value="PEROXISOMAL MEMBRANE PROTEIN PEX14"/>
    <property type="match status" value="1"/>
</dbReference>